<gene>
    <name evidence="2" type="primary">LOC104763952</name>
</gene>
<accession>A0ABM0XGI1</accession>
<protein>
    <submittedName>
        <fullName evidence="2">Uncharacterized protein LOC104763952</fullName>
    </submittedName>
</protein>
<dbReference type="PANTHER" id="PTHR33052">
    <property type="entry name" value="DUF4228 DOMAIN PROTEIN-RELATED"/>
    <property type="match status" value="1"/>
</dbReference>
<evidence type="ECO:0000313" key="2">
    <source>
        <dbReference type="RefSeq" id="XP_010485663.1"/>
    </source>
</evidence>
<organism evidence="1 2">
    <name type="scientific">Camelina sativa</name>
    <name type="common">False flax</name>
    <name type="synonym">Myagrum sativum</name>
    <dbReference type="NCBI Taxonomy" id="90675"/>
    <lineage>
        <taxon>Eukaryota</taxon>
        <taxon>Viridiplantae</taxon>
        <taxon>Streptophyta</taxon>
        <taxon>Embryophyta</taxon>
        <taxon>Tracheophyta</taxon>
        <taxon>Spermatophyta</taxon>
        <taxon>Magnoliopsida</taxon>
        <taxon>eudicotyledons</taxon>
        <taxon>Gunneridae</taxon>
        <taxon>Pentapetalae</taxon>
        <taxon>rosids</taxon>
        <taxon>malvids</taxon>
        <taxon>Brassicales</taxon>
        <taxon>Brassicaceae</taxon>
        <taxon>Camelineae</taxon>
        <taxon>Camelina</taxon>
    </lineage>
</organism>
<dbReference type="GeneID" id="104763952"/>
<proteinExistence type="predicted"/>
<sequence>MGNYASCGLYYTTPSSQSSSSLSPSSAKVILPDGGVRDIHAPTKVAEIMMEMPSYFLVDAKSLRIGRKFIPLAADDDLDLGGCHVYAAFPMTRVTSAANASDMTRLYLAGKKRAKSVDNRRVSPEEEGVHHHDVRLIGRPKLNLEDIEEFSAAEFIHRISVSKSKKPQLETIIEDHVS</sequence>
<reference evidence="2" key="2">
    <citation type="submission" date="2025-08" db="UniProtKB">
        <authorList>
            <consortium name="RefSeq"/>
        </authorList>
    </citation>
    <scope>IDENTIFICATION</scope>
    <source>
        <tissue evidence="2">Leaf</tissue>
    </source>
</reference>
<dbReference type="Pfam" id="PF14009">
    <property type="entry name" value="PADRE"/>
    <property type="match status" value="1"/>
</dbReference>
<name>A0ABM0XGI1_CAMSA</name>
<evidence type="ECO:0000313" key="1">
    <source>
        <dbReference type="Proteomes" id="UP000694864"/>
    </source>
</evidence>
<dbReference type="Proteomes" id="UP000694864">
    <property type="component" value="Chromosome 19"/>
</dbReference>
<dbReference type="InterPro" id="IPR025322">
    <property type="entry name" value="PADRE_dom"/>
</dbReference>
<keyword evidence="1" id="KW-1185">Reference proteome</keyword>
<reference evidence="1" key="1">
    <citation type="journal article" date="2014" name="Nat. Commun.">
        <title>The emerging biofuel crop Camelina sativa retains a highly undifferentiated hexaploid genome structure.</title>
        <authorList>
            <person name="Kagale S."/>
            <person name="Koh C."/>
            <person name="Nixon J."/>
            <person name="Bollina V."/>
            <person name="Clarke W.E."/>
            <person name="Tuteja R."/>
            <person name="Spillane C."/>
            <person name="Robinson S.J."/>
            <person name="Links M.G."/>
            <person name="Clarke C."/>
            <person name="Higgins E.E."/>
            <person name="Huebert T."/>
            <person name="Sharpe A.G."/>
            <person name="Parkin I.A."/>
        </authorList>
    </citation>
    <scope>NUCLEOTIDE SEQUENCE [LARGE SCALE GENOMIC DNA]</scope>
    <source>
        <strain evidence="1">cv. DH55</strain>
    </source>
</reference>
<dbReference type="RefSeq" id="XP_010485663.1">
    <property type="nucleotide sequence ID" value="XM_010487361.1"/>
</dbReference>